<dbReference type="PANTHER" id="PTHR34883">
    <property type="entry name" value="SERINE-RICH PROTEIN, PUTATIVE-RELATED-RELATED"/>
    <property type="match status" value="1"/>
</dbReference>
<dbReference type="Proteomes" id="UP001147733">
    <property type="component" value="Unassembled WGS sequence"/>
</dbReference>
<dbReference type="CDD" id="cd00920">
    <property type="entry name" value="Cupredoxin"/>
    <property type="match status" value="1"/>
</dbReference>
<feature type="region of interest" description="Disordered" evidence="1">
    <location>
        <begin position="267"/>
        <end position="353"/>
    </location>
</feature>
<evidence type="ECO:0000313" key="5">
    <source>
        <dbReference type="Proteomes" id="UP001147733"/>
    </source>
</evidence>
<dbReference type="PANTHER" id="PTHR34883:SF8">
    <property type="entry name" value="EXTRACELLULAR SERINE-RICH PROTEIN (AFU_ORTHOLOGUE AFUA_6G00670)"/>
    <property type="match status" value="1"/>
</dbReference>
<evidence type="ECO:0000313" key="4">
    <source>
        <dbReference type="EMBL" id="KAJ5242032.1"/>
    </source>
</evidence>
<keyword evidence="2" id="KW-0812">Transmembrane</keyword>
<feature type="transmembrane region" description="Helical" evidence="2">
    <location>
        <begin position="215"/>
        <end position="237"/>
    </location>
</feature>
<dbReference type="Gene3D" id="2.60.40.420">
    <property type="entry name" value="Cupredoxins - blue copper proteins"/>
    <property type="match status" value="1"/>
</dbReference>
<feature type="region of interest" description="Disordered" evidence="1">
    <location>
        <begin position="184"/>
        <end position="209"/>
    </location>
</feature>
<organism evidence="4 5">
    <name type="scientific">Penicillium citrinum</name>
    <dbReference type="NCBI Taxonomy" id="5077"/>
    <lineage>
        <taxon>Eukaryota</taxon>
        <taxon>Fungi</taxon>
        <taxon>Dikarya</taxon>
        <taxon>Ascomycota</taxon>
        <taxon>Pezizomycotina</taxon>
        <taxon>Eurotiomycetes</taxon>
        <taxon>Eurotiomycetidae</taxon>
        <taxon>Eurotiales</taxon>
        <taxon>Aspergillaceae</taxon>
        <taxon>Penicillium</taxon>
    </lineage>
</organism>
<reference evidence="4" key="1">
    <citation type="submission" date="2022-11" db="EMBL/GenBank/DDBJ databases">
        <authorList>
            <person name="Petersen C."/>
        </authorList>
    </citation>
    <scope>NUCLEOTIDE SEQUENCE</scope>
    <source>
        <strain evidence="4">IBT 23319</strain>
    </source>
</reference>
<dbReference type="GeneID" id="81378446"/>
<feature type="compositionally biased region" description="Low complexity" evidence="1">
    <location>
        <begin position="189"/>
        <end position="204"/>
    </location>
</feature>
<feature type="signal peptide" evidence="3">
    <location>
        <begin position="1"/>
        <end position="23"/>
    </location>
</feature>
<accession>A0A9W9TUL8</accession>
<dbReference type="InterPro" id="IPR052953">
    <property type="entry name" value="Ser-rich/MCO-related"/>
</dbReference>
<dbReference type="OrthoDB" id="2331100at2759"/>
<dbReference type="AlphaFoldDB" id="A0A9W9TUL8"/>
<proteinExistence type="predicted"/>
<gene>
    <name evidence="4" type="ORF">N7469_000359</name>
</gene>
<evidence type="ECO:0000256" key="1">
    <source>
        <dbReference type="SAM" id="MobiDB-lite"/>
    </source>
</evidence>
<keyword evidence="2" id="KW-0472">Membrane</keyword>
<evidence type="ECO:0000256" key="3">
    <source>
        <dbReference type="SAM" id="SignalP"/>
    </source>
</evidence>
<dbReference type="InterPro" id="IPR008972">
    <property type="entry name" value="Cupredoxin"/>
</dbReference>
<feature type="compositionally biased region" description="Low complexity" evidence="1">
    <location>
        <begin position="33"/>
        <end position="56"/>
    </location>
</feature>
<sequence length="353" mass="37072">MLLRRHFLWSALASITLVDLGGAQSSTTELTRAATPATSESTTPSSSKSTSTGEATHTISVGPKSSPHAYVPHTIKANPGDTVVFEFYPTNHSVVKADYGAPCVPADEGVFYSGAFEDFDSNGPAPTWSVVINDTQPTFFYCTAIGSCRDNGMVGVINPNSSQTFQSQYSKALSYPYMLVPGQEMPAEGSDGSGSSSDSGSDSGSSGGGGLSKGAIAGIAVAGVVFVGILVALFFLLGRNRVYKKWMSSEDGRNERTARWAMFNNTNGGGTDVASNPGKPPMTDTTSVTGPDYNRYSAMSPQLGETAPSQVSSSPQPSGHWSWDPSLNARVQGPSELDATHSIHQLPESSNER</sequence>
<reference evidence="4" key="2">
    <citation type="journal article" date="2023" name="IMA Fungus">
        <title>Comparative genomic study of the Penicillium genus elucidates a diverse pangenome and 15 lateral gene transfer events.</title>
        <authorList>
            <person name="Petersen C."/>
            <person name="Sorensen T."/>
            <person name="Nielsen M.R."/>
            <person name="Sondergaard T.E."/>
            <person name="Sorensen J.L."/>
            <person name="Fitzpatrick D.A."/>
            <person name="Frisvad J.C."/>
            <person name="Nielsen K.L."/>
        </authorList>
    </citation>
    <scope>NUCLEOTIDE SEQUENCE</scope>
    <source>
        <strain evidence="4">IBT 23319</strain>
    </source>
</reference>
<keyword evidence="5" id="KW-1185">Reference proteome</keyword>
<feature type="compositionally biased region" description="Low complexity" evidence="1">
    <location>
        <begin position="308"/>
        <end position="318"/>
    </location>
</feature>
<feature type="region of interest" description="Disordered" evidence="1">
    <location>
        <begin position="29"/>
        <end position="71"/>
    </location>
</feature>
<dbReference type="EMBL" id="JAPQKT010000001">
    <property type="protein sequence ID" value="KAJ5242032.1"/>
    <property type="molecule type" value="Genomic_DNA"/>
</dbReference>
<comment type="caution">
    <text evidence="4">The sequence shown here is derived from an EMBL/GenBank/DDBJ whole genome shotgun (WGS) entry which is preliminary data.</text>
</comment>
<protein>
    <submittedName>
        <fullName evidence="4">Cupredoxin</fullName>
    </submittedName>
</protein>
<dbReference type="SUPFAM" id="SSF49503">
    <property type="entry name" value="Cupredoxins"/>
    <property type="match status" value="1"/>
</dbReference>
<keyword evidence="2" id="KW-1133">Transmembrane helix</keyword>
<feature type="chain" id="PRO_5040962263" evidence="3">
    <location>
        <begin position="24"/>
        <end position="353"/>
    </location>
</feature>
<keyword evidence="3" id="KW-0732">Signal</keyword>
<evidence type="ECO:0000256" key="2">
    <source>
        <dbReference type="SAM" id="Phobius"/>
    </source>
</evidence>
<name>A0A9W9TUL8_PENCI</name>
<dbReference type="RefSeq" id="XP_056505036.1">
    <property type="nucleotide sequence ID" value="XM_056639279.1"/>
</dbReference>